<dbReference type="PANTHER" id="PTHR16151">
    <property type="entry name" value="HAUS AUGMIN-LIKE COMPLEX SUBUNIT 6"/>
    <property type="match status" value="1"/>
</dbReference>
<dbReference type="GO" id="GO:1990498">
    <property type="term" value="C:mitotic spindle microtubule"/>
    <property type="evidence" value="ECO:0007669"/>
    <property type="project" value="TreeGrafter"/>
</dbReference>
<feature type="domain" description="HAUS augmin-like complex subunit 6 N-terminal" evidence="2">
    <location>
        <begin position="15"/>
        <end position="242"/>
    </location>
</feature>
<evidence type="ECO:0000259" key="2">
    <source>
        <dbReference type="Pfam" id="PF14661"/>
    </source>
</evidence>
<dbReference type="GO" id="GO:0008017">
    <property type="term" value="F:microtubule binding"/>
    <property type="evidence" value="ECO:0007669"/>
    <property type="project" value="TreeGrafter"/>
</dbReference>
<dbReference type="EMBL" id="SWLE01000012">
    <property type="protein sequence ID" value="TNM93888.1"/>
    <property type="molecule type" value="Genomic_DNA"/>
</dbReference>
<evidence type="ECO:0000313" key="3">
    <source>
        <dbReference type="EMBL" id="TNM93888.1"/>
    </source>
</evidence>
<keyword evidence="4" id="KW-1185">Reference proteome</keyword>
<accession>A0A4Z2BQ89</accession>
<dbReference type="PANTHER" id="PTHR16151:SF2">
    <property type="entry name" value="HAUS AUGMIN-LIKE COMPLEX SUBUNIT 6"/>
    <property type="match status" value="1"/>
</dbReference>
<dbReference type="InterPro" id="IPR028163">
    <property type="entry name" value="HAUS_6_N"/>
</dbReference>
<feature type="compositionally biased region" description="Acidic residues" evidence="1">
    <location>
        <begin position="443"/>
        <end position="463"/>
    </location>
</feature>
<sequence length="719" mass="79339">MANPASLQKRNGKYLWFSLLGLGFQPDSATSSIGKSNVKHINLGPNMFDKPNKDAFYIVTHFLLDKLNPTRFSEAYRFCWPITSHKADAEFRKVTCAWLREIMDEGGNAGSRVAASLFLSPGGPKFTSLMLSLAHHVMLQEMKTFHTEGSWVPEAAATPASSLNVAAKRLELVHRRFLRTAVEQDRFLHEYQRRAQLLVQSVKDLRAEGAKYDELLRRHGDVSSSHGASPAEKIRKVRSLWATVDGMLSSIKAEQEAVGSVLQGEVDQYVLDGTDRVLTVPQSLQARVEQLPHQLSSGRLYERGQLDLLCLLELTTQSLQLLREERRRLPDAPGAGVGAARLQDTRGQMSRALQSLQLLRQKISKDAIPEARNGVQELEADWDRKWSQTLRDSPLAAFLQEDHAVGLLSPMAPLSFEPVADASFSVFSQFPAALLGEPRPQEVEPEAQEVEPEAQEVEPEAQEVEPRRPGRSSPEAAAPADRAPLQANTSLDWLLDTPPSPRTPVAQVGVELQAAVKNATKGVRSETEILELECENLAAQFADAVATPSEGGVKAVDLESLLGTLHTDPFSTRKQLPRTPDSLILDVKSSWRKAVEEDRAEKLGRPGQQEAPSRTPPPLWDTLSIDASGDDGVLFGLEQETLPELPSLDEEDGSFLDRLGTPDQDVSASGQDWRVDLTGTTEKVFSLDLDSLETPSSPKTREYVLPNLITFSPIDDRKC</sequence>
<comment type="caution">
    <text evidence="3">The sequence shown here is derived from an EMBL/GenBank/DDBJ whole genome shotgun (WGS) entry which is preliminary data.</text>
</comment>
<dbReference type="InterPro" id="IPR026797">
    <property type="entry name" value="HAUS_6"/>
</dbReference>
<feature type="region of interest" description="Disordered" evidence="1">
    <location>
        <begin position="598"/>
        <end position="620"/>
    </location>
</feature>
<protein>
    <recommendedName>
        <fullName evidence="2">HAUS augmin-like complex subunit 6 N-terminal domain-containing protein</fullName>
    </recommendedName>
</protein>
<dbReference type="Proteomes" id="UP000516260">
    <property type="component" value="Chromosome 2"/>
</dbReference>
<dbReference type="Pfam" id="PF14661">
    <property type="entry name" value="HAUS6_N"/>
    <property type="match status" value="1"/>
</dbReference>
<evidence type="ECO:0000256" key="1">
    <source>
        <dbReference type="SAM" id="MobiDB-lite"/>
    </source>
</evidence>
<organism evidence="3 4">
    <name type="scientific">Takifugu bimaculatus</name>
    <dbReference type="NCBI Taxonomy" id="433685"/>
    <lineage>
        <taxon>Eukaryota</taxon>
        <taxon>Metazoa</taxon>
        <taxon>Chordata</taxon>
        <taxon>Craniata</taxon>
        <taxon>Vertebrata</taxon>
        <taxon>Euteleostomi</taxon>
        <taxon>Actinopterygii</taxon>
        <taxon>Neopterygii</taxon>
        <taxon>Teleostei</taxon>
        <taxon>Neoteleostei</taxon>
        <taxon>Acanthomorphata</taxon>
        <taxon>Eupercaria</taxon>
        <taxon>Tetraodontiformes</taxon>
        <taxon>Tetradontoidea</taxon>
        <taxon>Tetraodontidae</taxon>
        <taxon>Takifugu</taxon>
    </lineage>
</organism>
<dbReference type="AlphaFoldDB" id="A0A4Z2BQ89"/>
<dbReference type="GO" id="GO:0070652">
    <property type="term" value="C:HAUS complex"/>
    <property type="evidence" value="ECO:0007669"/>
    <property type="project" value="InterPro"/>
</dbReference>
<dbReference type="GO" id="GO:0051225">
    <property type="term" value="P:spindle assembly"/>
    <property type="evidence" value="ECO:0007669"/>
    <property type="project" value="InterPro"/>
</dbReference>
<evidence type="ECO:0000313" key="4">
    <source>
        <dbReference type="Proteomes" id="UP000516260"/>
    </source>
</evidence>
<proteinExistence type="predicted"/>
<reference evidence="3 4" key="1">
    <citation type="submission" date="2019-04" db="EMBL/GenBank/DDBJ databases">
        <title>The sequence and de novo assembly of Takifugu bimaculatus genome using PacBio and Hi-C technologies.</title>
        <authorList>
            <person name="Xu P."/>
            <person name="Liu B."/>
            <person name="Zhou Z."/>
        </authorList>
    </citation>
    <scope>NUCLEOTIDE SEQUENCE [LARGE SCALE GENOMIC DNA]</scope>
    <source>
        <strain evidence="3">TB-2018</strain>
        <tissue evidence="3">Muscle</tissue>
    </source>
</reference>
<feature type="compositionally biased region" description="Low complexity" evidence="1">
    <location>
        <begin position="474"/>
        <end position="484"/>
    </location>
</feature>
<feature type="region of interest" description="Disordered" evidence="1">
    <location>
        <begin position="439"/>
        <end position="484"/>
    </location>
</feature>
<gene>
    <name evidence="3" type="ORF">fugu_002064</name>
</gene>
<name>A0A4Z2BQ89_9TELE</name>